<keyword evidence="2" id="KW-0812">Transmembrane</keyword>
<dbReference type="PANTHER" id="PTHR28228">
    <property type="entry name" value="SECRETORY COMPONENT PROTEIN SHR3"/>
    <property type="match status" value="1"/>
</dbReference>
<feature type="transmembrane region" description="Helical" evidence="2">
    <location>
        <begin position="142"/>
        <end position="162"/>
    </location>
</feature>
<dbReference type="GO" id="GO:0005789">
    <property type="term" value="C:endoplasmic reticulum membrane"/>
    <property type="evidence" value="ECO:0007669"/>
    <property type="project" value="TreeGrafter"/>
</dbReference>
<evidence type="ECO:0000313" key="3">
    <source>
        <dbReference type="EMBL" id="WFD37480.1"/>
    </source>
</evidence>
<keyword evidence="2" id="KW-1133">Transmembrane helix</keyword>
<dbReference type="GeneID" id="85224073"/>
<proteinExistence type="predicted"/>
<reference evidence="3" key="1">
    <citation type="submission" date="2023-03" db="EMBL/GenBank/DDBJ databases">
        <title>Mating type loci evolution in Malassezia.</title>
        <authorList>
            <person name="Coelho M.A."/>
        </authorList>
    </citation>
    <scope>NUCLEOTIDE SEQUENCE</scope>
    <source>
        <strain evidence="3">CBS 9431</strain>
    </source>
</reference>
<evidence type="ECO:0000313" key="4">
    <source>
        <dbReference type="Proteomes" id="UP001217754"/>
    </source>
</evidence>
<dbReference type="SMART" id="SM00786">
    <property type="entry name" value="SHR3_chaperone"/>
    <property type="match status" value="1"/>
</dbReference>
<dbReference type="GO" id="GO:0006888">
    <property type="term" value="P:endoplasmic reticulum to Golgi vesicle-mediated transport"/>
    <property type="evidence" value="ECO:0007669"/>
    <property type="project" value="TreeGrafter"/>
</dbReference>
<organism evidence="3 4">
    <name type="scientific">Malassezia japonica</name>
    <dbReference type="NCBI Taxonomy" id="223818"/>
    <lineage>
        <taxon>Eukaryota</taxon>
        <taxon>Fungi</taxon>
        <taxon>Dikarya</taxon>
        <taxon>Basidiomycota</taxon>
        <taxon>Ustilaginomycotina</taxon>
        <taxon>Malasseziomycetes</taxon>
        <taxon>Malasseziales</taxon>
        <taxon>Malasseziaceae</taxon>
        <taxon>Malassezia</taxon>
    </lineage>
</organism>
<dbReference type="GO" id="GO:0051082">
    <property type="term" value="F:unfolded protein binding"/>
    <property type="evidence" value="ECO:0007669"/>
    <property type="project" value="TreeGrafter"/>
</dbReference>
<evidence type="ECO:0000256" key="1">
    <source>
        <dbReference type="SAM" id="MobiDB-lite"/>
    </source>
</evidence>
<gene>
    <name evidence="3" type="ORF">MJAP1_000424</name>
</gene>
<dbReference type="InterPro" id="IPR013248">
    <property type="entry name" value="Psh3/Shr3"/>
</dbReference>
<feature type="transmembrane region" description="Helical" evidence="2">
    <location>
        <begin position="59"/>
        <end position="79"/>
    </location>
</feature>
<evidence type="ECO:0008006" key="5">
    <source>
        <dbReference type="Google" id="ProtNLM"/>
    </source>
</evidence>
<accession>A0AAF0EV72</accession>
<feature type="compositionally biased region" description="Low complexity" evidence="1">
    <location>
        <begin position="195"/>
        <end position="206"/>
    </location>
</feature>
<dbReference type="AlphaFoldDB" id="A0AAF0EV72"/>
<keyword evidence="4" id="KW-1185">Reference proteome</keyword>
<sequence length="212" mass="23425">MIGVTVALLLACSSFVFGILWVHWRADYVMLWQGTVSQRALLDALHYYTNTVGSSPEKYATVLVTIGTIQTLVLLFKMFAGKETNWLFDGASLFLVIASGILYKNKLLPFIESLPVTLPPPPANPVGDFQETLTSLRDVASAHLLLSLALIGIVLLQCGKYYSERLQERERNEEVDARLVRRLRQLQHDERVRNGEANPNAAPSPGGPGSST</sequence>
<protein>
    <recommendedName>
        <fullName evidence="5">ER membrane protein SH3</fullName>
    </recommendedName>
</protein>
<keyword evidence="2" id="KW-0472">Membrane</keyword>
<dbReference type="PANTHER" id="PTHR28228:SF1">
    <property type="entry name" value="SECRETORY COMPONENT PROTEIN SHR3"/>
    <property type="match status" value="1"/>
</dbReference>
<name>A0AAF0EV72_9BASI</name>
<dbReference type="EMBL" id="CP119958">
    <property type="protein sequence ID" value="WFD37480.1"/>
    <property type="molecule type" value="Genomic_DNA"/>
</dbReference>
<dbReference type="RefSeq" id="XP_060120377.1">
    <property type="nucleotide sequence ID" value="XM_060264394.1"/>
</dbReference>
<feature type="region of interest" description="Disordered" evidence="1">
    <location>
        <begin position="187"/>
        <end position="212"/>
    </location>
</feature>
<dbReference type="Pfam" id="PF08229">
    <property type="entry name" value="SHR3_chaperone"/>
    <property type="match status" value="1"/>
</dbReference>
<evidence type="ECO:0000256" key="2">
    <source>
        <dbReference type="SAM" id="Phobius"/>
    </source>
</evidence>
<feature type="transmembrane region" description="Helical" evidence="2">
    <location>
        <begin position="86"/>
        <end position="103"/>
    </location>
</feature>
<dbReference type="Proteomes" id="UP001217754">
    <property type="component" value="Chromosome 1"/>
</dbReference>